<keyword evidence="1" id="KW-1133">Transmembrane helix</keyword>
<comment type="caution">
    <text evidence="2">The sequence shown here is derived from an EMBL/GenBank/DDBJ whole genome shotgun (WGS) entry which is preliminary data.</text>
</comment>
<protein>
    <submittedName>
        <fullName evidence="2">Uncharacterized protein</fullName>
    </submittedName>
</protein>
<feature type="transmembrane region" description="Helical" evidence="1">
    <location>
        <begin position="70"/>
        <end position="91"/>
    </location>
</feature>
<evidence type="ECO:0000313" key="3">
    <source>
        <dbReference type="Proteomes" id="UP000662185"/>
    </source>
</evidence>
<evidence type="ECO:0000313" key="2">
    <source>
        <dbReference type="EMBL" id="MBD2294297.1"/>
    </source>
</evidence>
<keyword evidence="1" id="KW-0812">Transmembrane</keyword>
<proteinExistence type="predicted"/>
<keyword evidence="1" id="KW-0472">Membrane</keyword>
<organism evidence="2 3">
    <name type="scientific">Anabaena sphaerica FACHB-251</name>
    <dbReference type="NCBI Taxonomy" id="2692883"/>
    <lineage>
        <taxon>Bacteria</taxon>
        <taxon>Bacillati</taxon>
        <taxon>Cyanobacteriota</taxon>
        <taxon>Cyanophyceae</taxon>
        <taxon>Nostocales</taxon>
        <taxon>Nostocaceae</taxon>
        <taxon>Anabaena</taxon>
    </lineage>
</organism>
<dbReference type="EMBL" id="JACJQU010000006">
    <property type="protein sequence ID" value="MBD2294297.1"/>
    <property type="molecule type" value="Genomic_DNA"/>
</dbReference>
<reference evidence="3" key="1">
    <citation type="journal article" date="2020" name="ISME J.">
        <title>Comparative genomics reveals insights into cyanobacterial evolution and habitat adaptation.</title>
        <authorList>
            <person name="Chen M.Y."/>
            <person name="Teng W.K."/>
            <person name="Zhao L."/>
            <person name="Hu C.X."/>
            <person name="Zhou Y.K."/>
            <person name="Han B.P."/>
            <person name="Song L.R."/>
            <person name="Shu W.S."/>
        </authorList>
    </citation>
    <scope>NUCLEOTIDE SEQUENCE [LARGE SCALE GENOMIC DNA]</scope>
    <source>
        <strain evidence="3">FACHB-251</strain>
    </source>
</reference>
<accession>A0A926WGX9</accession>
<keyword evidence="3" id="KW-1185">Reference proteome</keyword>
<feature type="transmembrane region" description="Helical" evidence="1">
    <location>
        <begin position="7"/>
        <end position="29"/>
    </location>
</feature>
<gene>
    <name evidence="2" type="ORF">H6G06_12560</name>
</gene>
<dbReference type="Proteomes" id="UP000662185">
    <property type="component" value="Unassembled WGS sequence"/>
</dbReference>
<feature type="transmembrane region" description="Helical" evidence="1">
    <location>
        <begin position="97"/>
        <end position="118"/>
    </location>
</feature>
<evidence type="ECO:0000256" key="1">
    <source>
        <dbReference type="SAM" id="Phobius"/>
    </source>
</evidence>
<feature type="transmembrane region" description="Helical" evidence="1">
    <location>
        <begin position="41"/>
        <end position="63"/>
    </location>
</feature>
<dbReference type="RefSeq" id="WP_190560550.1">
    <property type="nucleotide sequence ID" value="NZ_JACJQU010000006.1"/>
</dbReference>
<name>A0A926WGX9_9NOST</name>
<dbReference type="AlphaFoldDB" id="A0A926WGX9"/>
<sequence>MQKWFRYSLLATAIMNLAGAVIFALPIYGKGDVFGLPNAHPLYLWIISSWILIFGVAYFWLALTAKPERLYIAVVAACKLAIAFIFFAFWMTGDLPFITASAGGGDFFFAIIFIYWLFQRR</sequence>